<dbReference type="PANTHER" id="PTHR40048:SF1">
    <property type="entry name" value="RHAMNOSYL O-METHYLTRANSFERASE"/>
    <property type="match status" value="1"/>
</dbReference>
<evidence type="ECO:0000256" key="2">
    <source>
        <dbReference type="ARBA" id="ARBA00022679"/>
    </source>
</evidence>
<dbReference type="RefSeq" id="WP_160646648.1">
    <property type="nucleotide sequence ID" value="NZ_SIJB01000028.1"/>
</dbReference>
<dbReference type="PANTHER" id="PTHR40048">
    <property type="entry name" value="RHAMNOSYL O-METHYLTRANSFERASE"/>
    <property type="match status" value="1"/>
</dbReference>
<accession>A0A6N9Q4S8</accession>
<keyword evidence="4" id="KW-1185">Reference proteome</keyword>
<name>A0A6N9Q4S8_9BACL</name>
<comment type="caution">
    <text evidence="3">The sequence shown here is derived from an EMBL/GenBank/DDBJ whole genome shotgun (WGS) entry which is preliminary data.</text>
</comment>
<protein>
    <submittedName>
        <fullName evidence="3">Class I SAM-dependent methyltransferase</fullName>
    </submittedName>
</protein>
<keyword evidence="2 3" id="KW-0808">Transferase</keyword>
<evidence type="ECO:0000313" key="4">
    <source>
        <dbReference type="Proteomes" id="UP000448943"/>
    </source>
</evidence>
<dbReference type="EMBL" id="SIJB01000028">
    <property type="protein sequence ID" value="NBI29838.1"/>
    <property type="molecule type" value="Genomic_DNA"/>
</dbReference>
<dbReference type="GO" id="GO:0032259">
    <property type="term" value="P:methylation"/>
    <property type="evidence" value="ECO:0007669"/>
    <property type="project" value="UniProtKB-KW"/>
</dbReference>
<dbReference type="Proteomes" id="UP000448943">
    <property type="component" value="Unassembled WGS sequence"/>
</dbReference>
<dbReference type="GO" id="GO:0071770">
    <property type="term" value="P:DIM/DIP cell wall layer assembly"/>
    <property type="evidence" value="ECO:0007669"/>
    <property type="project" value="TreeGrafter"/>
</dbReference>
<dbReference type="InterPro" id="IPR029063">
    <property type="entry name" value="SAM-dependent_MTases_sf"/>
</dbReference>
<gene>
    <name evidence="3" type="ORF">ERL59_12805</name>
</gene>
<dbReference type="AlphaFoldDB" id="A0A6N9Q4S8"/>
<evidence type="ECO:0000256" key="1">
    <source>
        <dbReference type="ARBA" id="ARBA00022603"/>
    </source>
</evidence>
<dbReference type="SUPFAM" id="SSF53335">
    <property type="entry name" value="S-adenosyl-L-methionine-dependent methyltransferases"/>
    <property type="match status" value="1"/>
</dbReference>
<keyword evidence="1 3" id="KW-0489">Methyltransferase</keyword>
<dbReference type="GO" id="GO:0008168">
    <property type="term" value="F:methyltransferase activity"/>
    <property type="evidence" value="ECO:0007669"/>
    <property type="project" value="UniProtKB-KW"/>
</dbReference>
<proteinExistence type="predicted"/>
<reference evidence="3 4" key="1">
    <citation type="submission" date="2019-01" db="EMBL/GenBank/DDBJ databases">
        <title>Chengkuizengella sp. nov., isolated from deep-sea sediment of East Pacific Ocean.</title>
        <authorList>
            <person name="Yang J."/>
            <person name="Lai Q."/>
            <person name="Shao Z."/>
        </authorList>
    </citation>
    <scope>NUCLEOTIDE SEQUENCE [LARGE SCALE GENOMIC DNA]</scope>
    <source>
        <strain evidence="3 4">YPA3-1-1</strain>
    </source>
</reference>
<dbReference type="OrthoDB" id="176403at2"/>
<sequence>MLNFHEYLKYLKKNKVFGMMTEDELQALLLCVMNHDVDGDIVEIGAWAGLSTILLAMGETLSRLHRRVITIDHFKGSLEHQAMLKGKSTYSMFMRNISLCKVKDKIKVLQMDSQEAHKLLDQQISILFLDGSHMYPHVKKELKYYPEKVKKNGLILIHDYEPQWQTKIAVDEWIQENEEYEKVVLINTLLIVRKK</sequence>
<dbReference type="GO" id="GO:0005886">
    <property type="term" value="C:plasma membrane"/>
    <property type="evidence" value="ECO:0007669"/>
    <property type="project" value="TreeGrafter"/>
</dbReference>
<organism evidence="3 4">
    <name type="scientific">Chengkuizengella marina</name>
    <dbReference type="NCBI Taxonomy" id="2507566"/>
    <lineage>
        <taxon>Bacteria</taxon>
        <taxon>Bacillati</taxon>
        <taxon>Bacillota</taxon>
        <taxon>Bacilli</taxon>
        <taxon>Bacillales</taxon>
        <taxon>Paenibacillaceae</taxon>
        <taxon>Chengkuizengella</taxon>
    </lineage>
</organism>
<dbReference type="Pfam" id="PF13578">
    <property type="entry name" value="Methyltransf_24"/>
    <property type="match status" value="1"/>
</dbReference>
<evidence type="ECO:0000313" key="3">
    <source>
        <dbReference type="EMBL" id="NBI29838.1"/>
    </source>
</evidence>
<dbReference type="Gene3D" id="3.40.50.150">
    <property type="entry name" value="Vaccinia Virus protein VP39"/>
    <property type="match status" value="1"/>
</dbReference>